<reference evidence="5 6" key="1">
    <citation type="submission" date="2014-11" db="EMBL/GenBank/DDBJ databases">
        <authorList>
            <person name="Zhu J."/>
            <person name="Qi W."/>
            <person name="Song R."/>
        </authorList>
    </citation>
    <scope>NUCLEOTIDE SEQUENCE [LARGE SCALE GENOMIC DNA]</scope>
</reference>
<dbReference type="GO" id="GO:0005730">
    <property type="term" value="C:nucleolus"/>
    <property type="evidence" value="ECO:0007669"/>
    <property type="project" value="TreeGrafter"/>
</dbReference>
<dbReference type="AlphaFoldDB" id="A0A0G4GDW9"/>
<feature type="repeat" description="WD" evidence="3">
    <location>
        <begin position="17"/>
        <end position="60"/>
    </location>
</feature>
<dbReference type="VEuPathDB" id="CryptoDB:Vbra_17526"/>
<organism evidence="5 6">
    <name type="scientific">Vitrella brassicaformis (strain CCMP3155)</name>
    <dbReference type="NCBI Taxonomy" id="1169540"/>
    <lineage>
        <taxon>Eukaryota</taxon>
        <taxon>Sar</taxon>
        <taxon>Alveolata</taxon>
        <taxon>Colpodellida</taxon>
        <taxon>Vitrellaceae</taxon>
        <taxon>Vitrella</taxon>
    </lineage>
</organism>
<dbReference type="InterPro" id="IPR020472">
    <property type="entry name" value="WD40_PAC1"/>
</dbReference>
<dbReference type="InterPro" id="IPR015943">
    <property type="entry name" value="WD40/YVTN_repeat-like_dom_sf"/>
</dbReference>
<dbReference type="GO" id="GO:0007219">
    <property type="term" value="P:Notch signaling pathway"/>
    <property type="evidence" value="ECO:0007669"/>
    <property type="project" value="TreeGrafter"/>
</dbReference>
<feature type="repeat" description="WD" evidence="3">
    <location>
        <begin position="403"/>
        <end position="442"/>
    </location>
</feature>
<dbReference type="InterPro" id="IPR036322">
    <property type="entry name" value="WD40_repeat_dom_sf"/>
</dbReference>
<evidence type="ECO:0000313" key="5">
    <source>
        <dbReference type="EMBL" id="CEM27564.1"/>
    </source>
</evidence>
<feature type="repeat" description="WD" evidence="3">
    <location>
        <begin position="172"/>
        <end position="187"/>
    </location>
</feature>
<dbReference type="GO" id="GO:0000027">
    <property type="term" value="P:ribosomal large subunit assembly"/>
    <property type="evidence" value="ECO:0007669"/>
    <property type="project" value="TreeGrafter"/>
</dbReference>
<name>A0A0G4GDW9_VITBC</name>
<feature type="repeat" description="WD" evidence="3">
    <location>
        <begin position="443"/>
        <end position="482"/>
    </location>
</feature>
<dbReference type="PhylomeDB" id="A0A0G4GDW9"/>
<evidence type="ECO:0000256" key="3">
    <source>
        <dbReference type="PROSITE-ProRule" id="PRU00221"/>
    </source>
</evidence>
<dbReference type="SUPFAM" id="SSF50978">
    <property type="entry name" value="WD40 repeat-like"/>
    <property type="match status" value="1"/>
</dbReference>
<keyword evidence="1 3" id="KW-0853">WD repeat</keyword>
<evidence type="ECO:0000256" key="2">
    <source>
        <dbReference type="ARBA" id="ARBA00022737"/>
    </source>
</evidence>
<gene>
    <name evidence="5" type="ORF">Vbra_17526</name>
</gene>
<evidence type="ECO:0000256" key="1">
    <source>
        <dbReference type="ARBA" id="ARBA00022574"/>
    </source>
</evidence>
<dbReference type="OMA" id="IHERELM"/>
<dbReference type="SMART" id="SM00320">
    <property type="entry name" value="WD40"/>
    <property type="match status" value="5"/>
</dbReference>
<dbReference type="InterPro" id="IPR019775">
    <property type="entry name" value="WD40_repeat_CS"/>
</dbReference>
<dbReference type="STRING" id="1169540.A0A0G4GDW9"/>
<proteinExistence type="predicted"/>
<dbReference type="Gene3D" id="2.130.10.10">
    <property type="entry name" value="YVTN repeat-like/Quinoprotein amine dehydrogenase"/>
    <property type="match status" value="2"/>
</dbReference>
<protein>
    <recommendedName>
        <fullName evidence="7">Guanine nucleotide-binding protein subunit beta-like protein</fullName>
    </recommendedName>
</protein>
<dbReference type="InterPro" id="IPR001680">
    <property type="entry name" value="WD40_rpt"/>
</dbReference>
<dbReference type="Pfam" id="PF00400">
    <property type="entry name" value="WD40"/>
    <property type="match status" value="3"/>
</dbReference>
<keyword evidence="6" id="KW-1185">Reference proteome</keyword>
<keyword evidence="2" id="KW-0677">Repeat</keyword>
<sequence length="506" mass="54508">MFSRPPSAKPKLYKEKLRGHRHAVVYLSKPDGAEGPFLLSMAADGTLRLWNLPKKTMAKKLDLSLLPDEEGEEAGRPMAAAAVTIGAKRRSHLCVLSYQLTFALQRAFGGTSEGTIIQWNLESGAFIGEYGGHTSGDAVTALEIIEPDSSKAGVEGPNKGKISSLLKTKGRLVSGSLDGCVRLWDLDVKLRPQTTDAARPPQPETQGADEEEMGEEAPQAASAAGDSSVALSEALDVTPVCTHVLRLATPVSVVTFSPSPGTWLGQGPRGVLMVGCWDGCLRAIDLGGLTCKVTRSLVAAPFGPEPFLPHPPTTPLTYNVVSDIGEAAVTSLWVFDENAPPSDGVSPAPTSPRQAAASPSGLDRGFAGLSDGRICKWVLVDPSLTGKEAAKVAAALEGFEHSWQAHSDAVTHLVVYGREIYSASEDGTIKVWDTKSRRLLDDLHGHDGGILRMAFSDTLLYTASRDASIRSWDLEEMKMRIREREECRENELFSRRREIIDELESK</sequence>
<accession>A0A0G4GDW9</accession>
<dbReference type="PROSITE" id="PS50082">
    <property type="entry name" value="WD_REPEATS_2"/>
    <property type="match status" value="4"/>
</dbReference>
<dbReference type="EMBL" id="CDMY01000635">
    <property type="protein sequence ID" value="CEM27564.1"/>
    <property type="molecule type" value="Genomic_DNA"/>
</dbReference>
<evidence type="ECO:0000313" key="6">
    <source>
        <dbReference type="Proteomes" id="UP000041254"/>
    </source>
</evidence>
<dbReference type="PROSITE" id="PS50294">
    <property type="entry name" value="WD_REPEATS_REGION"/>
    <property type="match status" value="1"/>
</dbReference>
<feature type="region of interest" description="Disordered" evidence="4">
    <location>
        <begin position="192"/>
        <end position="225"/>
    </location>
</feature>
<dbReference type="Proteomes" id="UP000041254">
    <property type="component" value="Unassembled WGS sequence"/>
</dbReference>
<dbReference type="PANTHER" id="PTHR19848:SF6">
    <property type="entry name" value="E3 UBIQUITIN-PROTEIN LIGASE TRAF7"/>
    <property type="match status" value="1"/>
</dbReference>
<evidence type="ECO:0000256" key="4">
    <source>
        <dbReference type="SAM" id="MobiDB-lite"/>
    </source>
</evidence>
<dbReference type="OrthoDB" id="674604at2759"/>
<feature type="region of interest" description="Disordered" evidence="4">
    <location>
        <begin position="340"/>
        <end position="362"/>
    </location>
</feature>
<dbReference type="PROSITE" id="PS00678">
    <property type="entry name" value="WD_REPEATS_1"/>
    <property type="match status" value="3"/>
</dbReference>
<dbReference type="PANTHER" id="PTHR19848">
    <property type="entry name" value="WD40 REPEAT PROTEIN"/>
    <property type="match status" value="1"/>
</dbReference>
<dbReference type="InParanoid" id="A0A0G4GDW9"/>
<dbReference type="PRINTS" id="PR00320">
    <property type="entry name" value="GPROTEINBRPT"/>
</dbReference>
<evidence type="ECO:0008006" key="7">
    <source>
        <dbReference type="Google" id="ProtNLM"/>
    </source>
</evidence>